<organism evidence="2 3">
    <name type="scientific">Anopheles melas</name>
    <dbReference type="NCBI Taxonomy" id="34690"/>
    <lineage>
        <taxon>Eukaryota</taxon>
        <taxon>Metazoa</taxon>
        <taxon>Ecdysozoa</taxon>
        <taxon>Arthropoda</taxon>
        <taxon>Hexapoda</taxon>
        <taxon>Insecta</taxon>
        <taxon>Pterygota</taxon>
        <taxon>Neoptera</taxon>
        <taxon>Endopterygota</taxon>
        <taxon>Diptera</taxon>
        <taxon>Nematocera</taxon>
        <taxon>Culicoidea</taxon>
        <taxon>Culicidae</taxon>
        <taxon>Anophelinae</taxon>
        <taxon>Anopheles</taxon>
    </lineage>
</organism>
<protein>
    <submittedName>
        <fullName evidence="2">Uncharacterized protein</fullName>
    </submittedName>
</protein>
<keyword evidence="3" id="KW-1185">Reference proteome</keyword>
<feature type="compositionally biased region" description="Basic and acidic residues" evidence="1">
    <location>
        <begin position="60"/>
        <end position="76"/>
    </location>
</feature>
<evidence type="ECO:0000313" key="3">
    <source>
        <dbReference type="Proteomes" id="UP000075902"/>
    </source>
</evidence>
<proteinExistence type="predicted"/>
<dbReference type="VEuPathDB" id="VectorBase:AMEC001662"/>
<accession>A0A182TG12</accession>
<dbReference type="AlphaFoldDB" id="A0A182TG12"/>
<evidence type="ECO:0000256" key="1">
    <source>
        <dbReference type="SAM" id="MobiDB-lite"/>
    </source>
</evidence>
<evidence type="ECO:0000313" key="2">
    <source>
        <dbReference type="EnsemblMetazoa" id="AMEC001662-PA"/>
    </source>
</evidence>
<feature type="region of interest" description="Disordered" evidence="1">
    <location>
        <begin position="40"/>
        <end position="111"/>
    </location>
</feature>
<dbReference type="EnsemblMetazoa" id="AMEC001662-RA">
    <property type="protein sequence ID" value="AMEC001662-PA"/>
    <property type="gene ID" value="AMEC001662"/>
</dbReference>
<reference evidence="3" key="1">
    <citation type="submission" date="2014-01" db="EMBL/GenBank/DDBJ databases">
        <title>The Genome Sequence of Anopheles melas CM1001059_A (V2).</title>
        <authorList>
            <consortium name="The Broad Institute Genomics Platform"/>
            <person name="Neafsey D.E."/>
            <person name="Besansky N."/>
            <person name="Howell P."/>
            <person name="Walton C."/>
            <person name="Young S.K."/>
            <person name="Zeng Q."/>
            <person name="Gargeya S."/>
            <person name="Fitzgerald M."/>
            <person name="Haas B."/>
            <person name="Abouelleil A."/>
            <person name="Allen A.W."/>
            <person name="Alvarado L."/>
            <person name="Arachchi H.M."/>
            <person name="Berlin A.M."/>
            <person name="Chapman S.B."/>
            <person name="Gainer-Dewar J."/>
            <person name="Goldberg J."/>
            <person name="Griggs A."/>
            <person name="Gujja S."/>
            <person name="Hansen M."/>
            <person name="Howarth C."/>
            <person name="Imamovic A."/>
            <person name="Ireland A."/>
            <person name="Larimer J."/>
            <person name="McCowan C."/>
            <person name="Murphy C."/>
            <person name="Pearson M."/>
            <person name="Poon T.W."/>
            <person name="Priest M."/>
            <person name="Roberts A."/>
            <person name="Saif S."/>
            <person name="Shea T."/>
            <person name="Sisk P."/>
            <person name="Sykes S."/>
            <person name="Wortman J."/>
            <person name="Nusbaum C."/>
            <person name="Birren B."/>
        </authorList>
    </citation>
    <scope>NUCLEOTIDE SEQUENCE [LARGE SCALE GENOMIC DNA]</scope>
    <source>
        <strain evidence="3">CM1001059</strain>
    </source>
</reference>
<reference evidence="2" key="2">
    <citation type="submission" date="2020-05" db="UniProtKB">
        <authorList>
            <consortium name="EnsemblMetazoa"/>
        </authorList>
    </citation>
    <scope>IDENTIFICATION</scope>
    <source>
        <strain evidence="2">CM1001059</strain>
    </source>
</reference>
<name>A0A182TG12_9DIPT</name>
<sequence length="111" mass="12113">MKLGKGSEYLILRESSESFGVVWSRPESESFGVVRNRSESFGVVRSRPESESSGVVRSRSTPDDSGRFRTTPDDSGRLQTTPNDSDSGRNYLREKDGSIEACTGSTDGKGN</sequence>
<dbReference type="Proteomes" id="UP000075902">
    <property type="component" value="Unassembled WGS sequence"/>
</dbReference>